<evidence type="ECO:0000313" key="1">
    <source>
        <dbReference type="EMBL" id="OLF13060.1"/>
    </source>
</evidence>
<evidence type="ECO:0000313" key="2">
    <source>
        <dbReference type="Proteomes" id="UP000185696"/>
    </source>
</evidence>
<dbReference type="OrthoDB" id="9148135at2"/>
<name>A0A7Z0WRG1_9PSEU</name>
<dbReference type="RefSeq" id="WP_075131969.1">
    <property type="nucleotide sequence ID" value="NZ_MSIF01000002.1"/>
</dbReference>
<proteinExistence type="predicted"/>
<comment type="caution">
    <text evidence="1">The sequence shown here is derived from an EMBL/GenBank/DDBJ whole genome shotgun (WGS) entry which is preliminary data.</text>
</comment>
<dbReference type="Proteomes" id="UP000185696">
    <property type="component" value="Unassembled WGS sequence"/>
</dbReference>
<sequence length="359" mass="39067">MISTRVLNRSVLARQSLLERVELPVVDAVERLMGLNAQSPNLPYLALWARLTGFGIDELTEAIVDRRLVRSVLMRGTQHLVSVPDFRLTRPAVAALLARARRNVFGRRTDGVDLDAMVAAARELLADGAVLTRPELGRRLAERFPVAESGALGWSVQYLEPVVHPAPSGTWNVYGPTPFASADWTGAGERADLAELVRRYLAAFGPATVADARAWSGVSGLREVFDALRPTLRVDRDEAGRELFDLPTATLPSPDVPAPVRFLPEFDAPLLAYADRTRMMTDEVRARVCVGSGVAATVLVDGTVAAMWSLSYDSGAVALIVTPLRRLSSSDVEAVEAEGARLLDFVEPRARHDPLAWAE</sequence>
<gene>
    <name evidence="1" type="ORF">BLA60_07435</name>
</gene>
<reference evidence="1 2" key="1">
    <citation type="submission" date="2016-12" db="EMBL/GenBank/DDBJ databases">
        <title>The draft genome sequence of Actinophytocola xinjiangensis.</title>
        <authorList>
            <person name="Wang W."/>
            <person name="Yuan L."/>
        </authorList>
    </citation>
    <scope>NUCLEOTIDE SEQUENCE [LARGE SCALE GENOMIC DNA]</scope>
    <source>
        <strain evidence="1 2">CGMCC 4.4663</strain>
    </source>
</reference>
<protein>
    <recommendedName>
        <fullName evidence="3">Winged helix DNA-binding protein</fullName>
    </recommendedName>
</protein>
<dbReference type="Pfam" id="PF06224">
    <property type="entry name" value="AlkZ-like"/>
    <property type="match status" value="1"/>
</dbReference>
<organism evidence="1 2">
    <name type="scientific">Actinophytocola xinjiangensis</name>
    <dbReference type="NCBI Taxonomy" id="485602"/>
    <lineage>
        <taxon>Bacteria</taxon>
        <taxon>Bacillati</taxon>
        <taxon>Actinomycetota</taxon>
        <taxon>Actinomycetes</taxon>
        <taxon>Pseudonocardiales</taxon>
        <taxon>Pseudonocardiaceae</taxon>
    </lineage>
</organism>
<evidence type="ECO:0008006" key="3">
    <source>
        <dbReference type="Google" id="ProtNLM"/>
    </source>
</evidence>
<dbReference type="AlphaFoldDB" id="A0A7Z0WRG1"/>
<dbReference type="InterPro" id="IPR009351">
    <property type="entry name" value="AlkZ-like"/>
</dbReference>
<dbReference type="PANTHER" id="PTHR38479">
    <property type="entry name" value="LMO0824 PROTEIN"/>
    <property type="match status" value="1"/>
</dbReference>
<keyword evidence="2" id="KW-1185">Reference proteome</keyword>
<dbReference type="EMBL" id="MSIF01000002">
    <property type="protein sequence ID" value="OLF13060.1"/>
    <property type="molecule type" value="Genomic_DNA"/>
</dbReference>
<dbReference type="PANTHER" id="PTHR38479:SF2">
    <property type="entry name" value="WINGED HELIX DNA-BINDING DOMAIN-CONTAINING PROTEIN"/>
    <property type="match status" value="1"/>
</dbReference>
<accession>A0A7Z0WRG1</accession>